<reference evidence="2 3" key="1">
    <citation type="journal article" date="2020" name="bioRxiv">
        <title>A chromosome-scale genome assembly for the Fusarium oxysporum strain Fo5176 to establish a model Arabidopsis-fungal pathosystem.</title>
        <authorList>
            <person name="Fokkens L."/>
            <person name="Guo L."/>
            <person name="Dora S."/>
            <person name="Wang B."/>
            <person name="Ye K."/>
            <person name="Sanchez-Rodriguez C."/>
            <person name="Croll D."/>
        </authorList>
    </citation>
    <scope>NUCLEOTIDE SEQUENCE [LARGE SCALE GENOMIC DNA]</scope>
    <source>
        <strain evidence="2 3">Fo5176</strain>
    </source>
</reference>
<evidence type="ECO:0000256" key="1">
    <source>
        <dbReference type="SAM" id="MobiDB-lite"/>
    </source>
</evidence>
<feature type="compositionally biased region" description="Basic and acidic residues" evidence="1">
    <location>
        <begin position="8"/>
        <end position="18"/>
    </location>
</feature>
<dbReference type="EMBL" id="JACDXP010000011">
    <property type="protein sequence ID" value="KAF6517488.1"/>
    <property type="molecule type" value="Genomic_DNA"/>
</dbReference>
<accession>A0A8H6LFM8</accession>
<organism evidence="2 3">
    <name type="scientific">Fusarium oxysporum f. sp. conglutinans</name>
    <dbReference type="NCBI Taxonomy" id="100902"/>
    <lineage>
        <taxon>Eukaryota</taxon>
        <taxon>Fungi</taxon>
        <taxon>Dikarya</taxon>
        <taxon>Ascomycota</taxon>
        <taxon>Pezizomycotina</taxon>
        <taxon>Sordariomycetes</taxon>
        <taxon>Hypocreomycetidae</taxon>
        <taxon>Hypocreales</taxon>
        <taxon>Nectriaceae</taxon>
        <taxon>Fusarium</taxon>
        <taxon>Fusarium oxysporum species complex</taxon>
    </lineage>
</organism>
<proteinExistence type="predicted"/>
<evidence type="ECO:0000313" key="2">
    <source>
        <dbReference type="EMBL" id="KAF6517488.1"/>
    </source>
</evidence>
<name>A0A8H6LFM8_FUSOX</name>
<protein>
    <recommendedName>
        <fullName evidence="4">Histone chaperone domain-containing protein</fullName>
    </recommendedName>
</protein>
<dbReference type="Proteomes" id="UP000593570">
    <property type="component" value="Unassembled WGS sequence"/>
</dbReference>
<comment type="caution">
    <text evidence="2">The sequence shown here is derived from an EMBL/GenBank/DDBJ whole genome shotgun (WGS) entry which is preliminary data.</text>
</comment>
<evidence type="ECO:0008006" key="4">
    <source>
        <dbReference type="Google" id="ProtNLM"/>
    </source>
</evidence>
<sequence length="91" mass="9712">MSQVSWSKSDDKPGRVEDQPEAPAGQVTDDSYVTGKERDAGPVPVIGDDDPVEAPVQPTKSDSDEALGPREKPPPGSLREPDDKDLGLTEE</sequence>
<feature type="region of interest" description="Disordered" evidence="1">
    <location>
        <begin position="1"/>
        <end position="91"/>
    </location>
</feature>
<feature type="compositionally biased region" description="Basic and acidic residues" evidence="1">
    <location>
        <begin position="61"/>
        <end position="91"/>
    </location>
</feature>
<evidence type="ECO:0000313" key="3">
    <source>
        <dbReference type="Proteomes" id="UP000593570"/>
    </source>
</evidence>
<dbReference type="AlphaFoldDB" id="A0A8H6LFM8"/>
<gene>
    <name evidence="2" type="ORF">HZS61_003049</name>
</gene>